<dbReference type="EMBL" id="CP015249">
    <property type="protein sequence ID" value="ANB18986.1"/>
    <property type="molecule type" value="Genomic_DNA"/>
</dbReference>
<dbReference type="KEGG" id="dko:I596_2994"/>
<dbReference type="AlphaFoldDB" id="A0A167H5A5"/>
<keyword evidence="2" id="KW-1185">Reference proteome</keyword>
<evidence type="ECO:0000313" key="2">
    <source>
        <dbReference type="Proteomes" id="UP000076830"/>
    </source>
</evidence>
<accession>A0A167H5A5</accession>
<sequence>MLDQLAKIGVIQYENETALIVGCIFAPLQQQSFVIDGSDYEDAELPSRRGESTSELIDFRVSNLLPVIFAFNENMGGGVIP</sequence>
<reference evidence="1 2" key="1">
    <citation type="submission" date="2016-04" db="EMBL/GenBank/DDBJ databases">
        <title>Complete genome sequence of Dokdonella koreensis DS-123T.</title>
        <authorList>
            <person name="Kim J.F."/>
            <person name="Lee H."/>
            <person name="Kwak M.-J."/>
        </authorList>
    </citation>
    <scope>NUCLEOTIDE SEQUENCE [LARGE SCALE GENOMIC DNA]</scope>
    <source>
        <strain evidence="1 2">DS-123</strain>
    </source>
</reference>
<name>A0A167H5A5_9GAMM</name>
<evidence type="ECO:0000313" key="1">
    <source>
        <dbReference type="EMBL" id="ANB18986.1"/>
    </source>
</evidence>
<protein>
    <submittedName>
        <fullName evidence="1">Uncharacterized protein</fullName>
    </submittedName>
</protein>
<organism evidence="1 2">
    <name type="scientific">Dokdonella koreensis DS-123</name>
    <dbReference type="NCBI Taxonomy" id="1300342"/>
    <lineage>
        <taxon>Bacteria</taxon>
        <taxon>Pseudomonadati</taxon>
        <taxon>Pseudomonadota</taxon>
        <taxon>Gammaproteobacteria</taxon>
        <taxon>Lysobacterales</taxon>
        <taxon>Rhodanobacteraceae</taxon>
        <taxon>Dokdonella</taxon>
    </lineage>
</organism>
<gene>
    <name evidence="1" type="ORF">I596_2994</name>
</gene>
<proteinExistence type="predicted"/>
<dbReference type="Proteomes" id="UP000076830">
    <property type="component" value="Chromosome"/>
</dbReference>